<dbReference type="RefSeq" id="WP_106078205.1">
    <property type="nucleotide sequence ID" value="NZ_MTBD01000097.1"/>
</dbReference>
<evidence type="ECO:0000313" key="1">
    <source>
        <dbReference type="EMBL" id="PRP68611.1"/>
    </source>
</evidence>
<organism evidence="1 2">
    <name type="scientific">Chromobacterium amazonense</name>
    <dbReference type="NCBI Taxonomy" id="1382803"/>
    <lineage>
        <taxon>Bacteria</taxon>
        <taxon>Pseudomonadati</taxon>
        <taxon>Pseudomonadota</taxon>
        <taxon>Betaproteobacteria</taxon>
        <taxon>Neisseriales</taxon>
        <taxon>Chromobacteriaceae</taxon>
        <taxon>Chromobacterium</taxon>
    </lineage>
</organism>
<sequence>MLYRVQIRNAVVAALQAANTLAGQKVYASRDWPLTPPGMPSILVLPPQERKAGRGPTGAAQFLSVATVAIHARVSGTSYGQVEDQLDTLCEQIENAVLTDYAILRMVQQVLAVDTEVEITAAQREHLGEAWMRFDFEYPELFAPTITQPLTDIHGTVDAVANGSPAPPLAFEFPIPQE</sequence>
<evidence type="ECO:0000313" key="2">
    <source>
        <dbReference type="Proteomes" id="UP000239469"/>
    </source>
</evidence>
<dbReference type="Gene3D" id="3.30.70.1700">
    <property type="entry name" value="Phage minor tail protein U"/>
    <property type="match status" value="1"/>
</dbReference>
<comment type="caution">
    <text evidence="1">The sequence shown here is derived from an EMBL/GenBank/DDBJ whole genome shotgun (WGS) entry which is preliminary data.</text>
</comment>
<reference evidence="1 2" key="1">
    <citation type="submission" date="2017-01" db="EMBL/GenBank/DDBJ databases">
        <title>New insights into the genetic diversity of Chromobacterium isolated from tropical freshwater lake.</title>
        <authorList>
            <person name="Santos A.B."/>
            <person name="Nascimento A.M."/>
            <person name="Da Silva P.C."/>
        </authorList>
    </citation>
    <scope>NUCLEOTIDE SEQUENCE [LARGE SCALE GENOMIC DNA]</scope>
    <source>
        <strain evidence="1 2">56AF</strain>
    </source>
</reference>
<evidence type="ECO:0008006" key="3">
    <source>
        <dbReference type="Google" id="ProtNLM"/>
    </source>
</evidence>
<protein>
    <recommendedName>
        <fullName evidence="3">Phage tail protein</fullName>
    </recommendedName>
</protein>
<name>A0A2S9WYS0_9NEIS</name>
<gene>
    <name evidence="1" type="ORF">BUE93_21460</name>
</gene>
<accession>A0A2S9WYS0</accession>
<dbReference type="Proteomes" id="UP000239469">
    <property type="component" value="Unassembled WGS sequence"/>
</dbReference>
<dbReference type="AlphaFoldDB" id="A0A2S9WYS0"/>
<proteinExistence type="predicted"/>
<dbReference type="OrthoDB" id="6873399at2"/>
<dbReference type="InterPro" id="IPR038512">
    <property type="entry name" value="GpU-like_sf"/>
</dbReference>
<dbReference type="EMBL" id="MTBD01000097">
    <property type="protein sequence ID" value="PRP68611.1"/>
    <property type="molecule type" value="Genomic_DNA"/>
</dbReference>